<keyword evidence="7" id="KW-1185">Reference proteome</keyword>
<protein>
    <submittedName>
        <fullName evidence="6">Hemolysin secretion/activation protein, ShlB/FhaC/HecB family</fullName>
    </submittedName>
</protein>
<evidence type="ECO:0000259" key="5">
    <source>
        <dbReference type="Pfam" id="PF08479"/>
    </source>
</evidence>
<proteinExistence type="predicted"/>
<dbReference type="InterPro" id="IPR051544">
    <property type="entry name" value="TPS_OM_transporter"/>
</dbReference>
<gene>
    <name evidence="6" type="ORF">AAQM_0730</name>
</gene>
<dbReference type="AlphaFoldDB" id="A0AAE7E0E7"/>
<dbReference type="Pfam" id="PF03865">
    <property type="entry name" value="ShlB"/>
    <property type="match status" value="1"/>
</dbReference>
<feature type="domain" description="Haemolysin activator HlyB C-terminal" evidence="4">
    <location>
        <begin position="217"/>
        <end position="518"/>
    </location>
</feature>
<dbReference type="Proteomes" id="UP000502065">
    <property type="component" value="Chromosome"/>
</dbReference>
<dbReference type="Gene3D" id="3.10.20.310">
    <property type="entry name" value="membrane protein fhac"/>
    <property type="match status" value="1"/>
</dbReference>
<keyword evidence="1" id="KW-0472">Membrane</keyword>
<evidence type="ECO:0000313" key="7">
    <source>
        <dbReference type="Proteomes" id="UP000502065"/>
    </source>
</evidence>
<organism evidence="6 7">
    <name type="scientific">Arcobacter aquimarinus</name>
    <dbReference type="NCBI Taxonomy" id="1315211"/>
    <lineage>
        <taxon>Bacteria</taxon>
        <taxon>Pseudomonadati</taxon>
        <taxon>Campylobacterota</taxon>
        <taxon>Epsilonproteobacteria</taxon>
        <taxon>Campylobacterales</taxon>
        <taxon>Arcobacteraceae</taxon>
        <taxon>Arcobacter</taxon>
    </lineage>
</organism>
<evidence type="ECO:0000256" key="1">
    <source>
        <dbReference type="ARBA" id="ARBA00022452"/>
    </source>
</evidence>
<dbReference type="PANTHER" id="PTHR34597">
    <property type="entry name" value="SLR1661 PROTEIN"/>
    <property type="match status" value="1"/>
</dbReference>
<dbReference type="InterPro" id="IPR005565">
    <property type="entry name" value="Hemolysn_activator_HlyB_C"/>
</dbReference>
<dbReference type="Pfam" id="PF08479">
    <property type="entry name" value="POTRA_2"/>
    <property type="match status" value="1"/>
</dbReference>
<dbReference type="InterPro" id="IPR013686">
    <property type="entry name" value="Polypept-transport_assoc_ShlB"/>
</dbReference>
<evidence type="ECO:0000256" key="2">
    <source>
        <dbReference type="ARBA" id="ARBA00022692"/>
    </source>
</evidence>
<evidence type="ECO:0000256" key="3">
    <source>
        <dbReference type="ARBA" id="ARBA00023237"/>
    </source>
</evidence>
<dbReference type="EMBL" id="CP030944">
    <property type="protein sequence ID" value="QKE25495.1"/>
    <property type="molecule type" value="Genomic_DNA"/>
</dbReference>
<accession>A0AAE7E0E7</accession>
<keyword evidence="1" id="KW-1134">Transmembrane beta strand</keyword>
<evidence type="ECO:0000313" key="6">
    <source>
        <dbReference type="EMBL" id="QKE25495.1"/>
    </source>
</evidence>
<keyword evidence="3" id="KW-0998">Cell outer membrane</keyword>
<reference evidence="6 7" key="1">
    <citation type="submission" date="2018-07" db="EMBL/GenBank/DDBJ databases">
        <title>Identification of phenol metabolism pathways in Arcobacter.</title>
        <authorList>
            <person name="Miller W.G."/>
            <person name="Yee E."/>
            <person name="Bono J.L."/>
        </authorList>
    </citation>
    <scope>NUCLEOTIDE SEQUENCE [LARGE SCALE GENOMIC DNA]</scope>
    <source>
        <strain evidence="6 7">W63</strain>
    </source>
</reference>
<feature type="domain" description="Polypeptide-transport-associated ShlB-type" evidence="5">
    <location>
        <begin position="78"/>
        <end position="153"/>
    </location>
</feature>
<dbReference type="GO" id="GO:0098046">
    <property type="term" value="C:type V protein secretion system complex"/>
    <property type="evidence" value="ECO:0007669"/>
    <property type="project" value="TreeGrafter"/>
</dbReference>
<evidence type="ECO:0000259" key="4">
    <source>
        <dbReference type="Pfam" id="PF03865"/>
    </source>
</evidence>
<name>A0AAE7E0E7_9BACT</name>
<dbReference type="PANTHER" id="PTHR34597:SF1">
    <property type="entry name" value="HEME_HEMOPEXIN TRANSPORTER PROTEIN HUXB"/>
    <property type="match status" value="1"/>
</dbReference>
<dbReference type="GO" id="GO:0046819">
    <property type="term" value="P:protein secretion by the type V secretion system"/>
    <property type="evidence" value="ECO:0007669"/>
    <property type="project" value="TreeGrafter"/>
</dbReference>
<dbReference type="KEGG" id="aaqi:AAQM_0730"/>
<dbReference type="Gene3D" id="2.40.160.50">
    <property type="entry name" value="membrane protein fhac: a member of the omp85/tpsb transporter family"/>
    <property type="match status" value="1"/>
</dbReference>
<dbReference type="GO" id="GO:0008320">
    <property type="term" value="F:protein transmembrane transporter activity"/>
    <property type="evidence" value="ECO:0007669"/>
    <property type="project" value="TreeGrafter"/>
</dbReference>
<sequence>MKRTKKKRENKMTNQILKLITISTLTSTLLLGVNVPNIGDIEKQIKPPKIEKEQPKIPTIKQKEYKTPMVDSGKTILIKDFKITGNEHISLSDLEKFFIDSKNKELTFNQLQEIASAITKYYREKGYFVARAYIPAQNINENNGVLEIAVIEGTYGEFKLKNNSLVKDSVVQGMLDDAKARDNVISTDTLERAMLIINDTPGAVVTQADIMPGKNVGTSDFEITTQASKRFDGYVVVDNYGSRYTGKDRLMIGMDINSPFAIGDKISMFGLSSSATNLKNGKISYEAPLASNGLVGELSYSQTNYSLAKEYDNLDATGTSKTVEAKLSYPLIKTRNENLNVYNSFLSKDLKDRVQSVNDVTKKNSKSVKIGLDYSKNYLAFNKNSNSSINTYLTYGRLSFDDPADKMTDELGANTNGNYSKINVDLTHNVAFTNQLVLESSLQLQYALGNKNLDGSEDFSIGGSSGVKLYPDSELSAENGYVFSTELKYQLPQINSLNTTFGVFYDRGRAFMANNTTGFEAKSLQDVGIGLYNSYGNFFSKVQIAWNVNSKVVTSEPDRNSRFLFQGGMIF</sequence>
<keyword evidence="2" id="KW-0812">Transmembrane</keyword>